<dbReference type="InterPro" id="IPR027421">
    <property type="entry name" value="DNA_pol_lamdba_lyase_dom_sf"/>
</dbReference>
<keyword evidence="5 7" id="KW-0234">DNA repair</keyword>
<evidence type="ECO:0000259" key="9">
    <source>
        <dbReference type="PROSITE" id="PS50172"/>
    </source>
</evidence>
<dbReference type="SUPFAM" id="SSF47802">
    <property type="entry name" value="DNA polymerase beta, N-terminal domain-like"/>
    <property type="match status" value="1"/>
</dbReference>
<dbReference type="OrthoDB" id="205514at2759"/>
<protein>
    <recommendedName>
        <fullName evidence="7">DNA polymerase</fullName>
        <ecNumber evidence="7">2.7.7.7</ecNumber>
    </recommendedName>
</protein>
<evidence type="ECO:0000256" key="7">
    <source>
        <dbReference type="RuleBase" id="RU366014"/>
    </source>
</evidence>
<sequence>MELSFPPIFLLPYRLSEDEQSNLEGRIPSLTYDIHEARVVLGRVSTKERARYELHHLKLLTESAPPASHEGGYRSEEEGPRKKRIRLSPPLGAGDEPRPSRPEDADERGSDLVLRRDNAESYPAGRLVEVVKLGWFTDSIEEGRVLPLDKYVLYRGLVVGSREPPYSRTQATADVQGNTKTGPVEDHTVLLPQFVPLIVPRRPALLQQTTSEHDAITEFPELPVYLTTTYSCQRPTPAHTPNDDFIGLLKSIRMYRKLRDDETGERAYSTAIASIAAYPYQITTSHELNRLPGCGNKIVGLYQEWEATGTLTDIEAAKTSPGMAAIELFYQIWGVGGVLARKFHKQGWTDLDDVVEHGWSDLSRVQQIGVKYYDDFLIPIPRAEVEQIGNTILRHAQNIDPGFQLTIVGGYRRGKEQSGDVDVVISHRDESATLNFVNMLVVSLEKSGYITHTLLMSLHNSQRGQRPVSWKGNAGGRTGFDTLDKAMVVWKSPESDEPRMAKEGVPRTPHRRVDIIVSPWKTVGCAVLGWSGDTTFQRDLRRYCKNVKGLKFDSSGIRSRTDGAWVDLEEGGELGPALDMVTAEKRVFEGLGLVWRLPEERCTG</sequence>
<keyword evidence="7" id="KW-0539">Nucleus</keyword>
<dbReference type="InterPro" id="IPR029398">
    <property type="entry name" value="PolB_thumb"/>
</dbReference>
<proteinExistence type="inferred from homology"/>
<comment type="catalytic activity">
    <reaction evidence="6 7">
        <text>DNA(n) + a 2'-deoxyribonucleoside 5'-triphosphate = DNA(n+1) + diphosphate</text>
        <dbReference type="Rhea" id="RHEA:22508"/>
        <dbReference type="Rhea" id="RHEA-COMP:17339"/>
        <dbReference type="Rhea" id="RHEA-COMP:17340"/>
        <dbReference type="ChEBI" id="CHEBI:33019"/>
        <dbReference type="ChEBI" id="CHEBI:61560"/>
        <dbReference type="ChEBI" id="CHEBI:173112"/>
        <dbReference type="EC" id="2.7.7.7"/>
    </reaction>
</comment>
<dbReference type="PROSITE" id="PS50172">
    <property type="entry name" value="BRCT"/>
    <property type="match status" value="1"/>
</dbReference>
<dbReference type="InterPro" id="IPR022312">
    <property type="entry name" value="DNA_pol_X"/>
</dbReference>
<dbReference type="FunFam" id="1.10.150.110:FF:000005">
    <property type="entry name" value="DNA polymerase POL4"/>
    <property type="match status" value="1"/>
</dbReference>
<dbReference type="AlphaFoldDB" id="A0A9P8V379"/>
<dbReference type="FunFam" id="3.30.210.10:FF:000005">
    <property type="entry name" value="DNA polymerase IV"/>
    <property type="match status" value="1"/>
</dbReference>
<dbReference type="PANTHER" id="PTHR11276">
    <property type="entry name" value="DNA POLYMERASE TYPE-X FAMILY MEMBER"/>
    <property type="match status" value="1"/>
</dbReference>
<dbReference type="GO" id="GO:0003887">
    <property type="term" value="F:DNA-directed DNA polymerase activity"/>
    <property type="evidence" value="ECO:0007669"/>
    <property type="project" value="UniProtKB-UniRule"/>
</dbReference>
<dbReference type="Pfam" id="PF14716">
    <property type="entry name" value="HHH_8"/>
    <property type="match status" value="1"/>
</dbReference>
<dbReference type="GO" id="GO:0003677">
    <property type="term" value="F:DNA binding"/>
    <property type="evidence" value="ECO:0007669"/>
    <property type="project" value="UniProtKB-UniRule"/>
</dbReference>
<evidence type="ECO:0000256" key="4">
    <source>
        <dbReference type="ARBA" id="ARBA00022932"/>
    </source>
</evidence>
<feature type="compositionally biased region" description="Basic and acidic residues" evidence="8">
    <location>
        <begin position="95"/>
        <end position="116"/>
    </location>
</feature>
<comment type="subcellular location">
    <subcellularLocation>
        <location evidence="7">Nucleus</location>
    </subcellularLocation>
</comment>
<dbReference type="GO" id="GO:0046872">
    <property type="term" value="F:metal ion binding"/>
    <property type="evidence" value="ECO:0007669"/>
    <property type="project" value="UniProtKB-UniRule"/>
</dbReference>
<dbReference type="CDD" id="cd00141">
    <property type="entry name" value="NT_POLXc"/>
    <property type="match status" value="1"/>
</dbReference>
<evidence type="ECO:0000313" key="11">
    <source>
        <dbReference type="Proteomes" id="UP000770015"/>
    </source>
</evidence>
<dbReference type="InterPro" id="IPR018944">
    <property type="entry name" value="DNA_pol_lambd_fingers_domain"/>
</dbReference>
<evidence type="ECO:0000256" key="3">
    <source>
        <dbReference type="ARBA" id="ARBA00022763"/>
    </source>
</evidence>
<comment type="function">
    <text evidence="7">DNA polymerase that functions in several pathways of DNA repair. Involved in base excision repair (BER) responsible for repair of lesions that give rise to abasic (AP) sites in DNA. Also contributes to DNA double-strand break repair by non-homologous end joining and homologous recombination. Has both template-dependent and template-independent (terminal transferase) DNA polymerase activities. Has also a 5'-deoxyribose-5-phosphate lyase (dRP lyase) activity.</text>
</comment>
<dbReference type="EC" id="2.7.7.7" evidence="7"/>
<feature type="region of interest" description="Disordered" evidence="8">
    <location>
        <begin position="61"/>
        <end position="116"/>
    </location>
</feature>
<dbReference type="Gene3D" id="1.10.150.110">
    <property type="entry name" value="DNA polymerase beta, N-terminal domain-like"/>
    <property type="match status" value="1"/>
</dbReference>
<keyword evidence="2 7" id="KW-0548">Nucleotidyltransferase</keyword>
<dbReference type="GO" id="GO:0006303">
    <property type="term" value="P:double-strand break repair via nonhomologous end joining"/>
    <property type="evidence" value="ECO:0007669"/>
    <property type="project" value="TreeGrafter"/>
</dbReference>
<dbReference type="Gene3D" id="3.30.210.10">
    <property type="entry name" value="DNA polymerase, thumb domain"/>
    <property type="match status" value="1"/>
</dbReference>
<dbReference type="InterPro" id="IPR043519">
    <property type="entry name" value="NT_sf"/>
</dbReference>
<dbReference type="InterPro" id="IPR037160">
    <property type="entry name" value="DNA_Pol_thumb_sf"/>
</dbReference>
<dbReference type="PRINTS" id="PR00869">
    <property type="entry name" value="DNAPOLX"/>
</dbReference>
<feature type="compositionally biased region" description="Basic and acidic residues" evidence="8">
    <location>
        <begin position="71"/>
        <end position="80"/>
    </location>
</feature>
<feature type="domain" description="BRCT" evidence="9">
    <location>
        <begin position="128"/>
        <end position="153"/>
    </location>
</feature>
<dbReference type="SMART" id="SM00483">
    <property type="entry name" value="POLXc"/>
    <property type="match status" value="1"/>
</dbReference>
<dbReference type="InterPro" id="IPR028207">
    <property type="entry name" value="DNA_pol_B_palm_palm"/>
</dbReference>
<dbReference type="Gene3D" id="3.30.460.10">
    <property type="entry name" value="Beta Polymerase, domain 2"/>
    <property type="match status" value="1"/>
</dbReference>
<dbReference type="Pfam" id="PF14792">
    <property type="entry name" value="DNA_pol_B_palm"/>
    <property type="match status" value="1"/>
</dbReference>
<dbReference type="PRINTS" id="PR00870">
    <property type="entry name" value="DNAPOLXBETA"/>
</dbReference>
<evidence type="ECO:0000256" key="6">
    <source>
        <dbReference type="ARBA" id="ARBA00049244"/>
    </source>
</evidence>
<dbReference type="InterPro" id="IPR010996">
    <property type="entry name" value="HHH_MUS81"/>
</dbReference>
<dbReference type="InterPro" id="IPR002008">
    <property type="entry name" value="DNA_pol_X_beta-like"/>
</dbReference>
<gene>
    <name evidence="10" type="ORF">F5X68DRAFT_176072</name>
</gene>
<dbReference type="EMBL" id="JAGSXJ010000032">
    <property type="protein sequence ID" value="KAH6669102.1"/>
    <property type="molecule type" value="Genomic_DNA"/>
</dbReference>
<dbReference type="Gene3D" id="1.10.150.20">
    <property type="entry name" value="5' to 3' exonuclease, C-terminal subdomain"/>
    <property type="match status" value="1"/>
</dbReference>
<accession>A0A9P8V379</accession>
<comment type="similarity">
    <text evidence="7">Belongs to the DNA polymerase type-X family.</text>
</comment>
<evidence type="ECO:0000256" key="2">
    <source>
        <dbReference type="ARBA" id="ARBA00022695"/>
    </source>
</evidence>
<dbReference type="Proteomes" id="UP000770015">
    <property type="component" value="Unassembled WGS sequence"/>
</dbReference>
<reference evidence="10" key="1">
    <citation type="journal article" date="2021" name="Nat. Commun.">
        <title>Genetic determinants of endophytism in the Arabidopsis root mycobiome.</title>
        <authorList>
            <person name="Mesny F."/>
            <person name="Miyauchi S."/>
            <person name="Thiergart T."/>
            <person name="Pickel B."/>
            <person name="Atanasova L."/>
            <person name="Karlsson M."/>
            <person name="Huettel B."/>
            <person name="Barry K.W."/>
            <person name="Haridas S."/>
            <person name="Chen C."/>
            <person name="Bauer D."/>
            <person name="Andreopoulos W."/>
            <person name="Pangilinan J."/>
            <person name="LaButti K."/>
            <person name="Riley R."/>
            <person name="Lipzen A."/>
            <person name="Clum A."/>
            <person name="Drula E."/>
            <person name="Henrissat B."/>
            <person name="Kohler A."/>
            <person name="Grigoriev I.V."/>
            <person name="Martin F.M."/>
            <person name="Hacquard S."/>
        </authorList>
    </citation>
    <scope>NUCLEOTIDE SEQUENCE</scope>
    <source>
        <strain evidence="10">MPI-SDFR-AT-0117</strain>
    </source>
</reference>
<comment type="caution">
    <text evidence="10">The sequence shown here is derived from an EMBL/GenBank/DDBJ whole genome shotgun (WGS) entry which is preliminary data.</text>
</comment>
<organism evidence="10 11">
    <name type="scientific">Plectosphaerella plurivora</name>
    <dbReference type="NCBI Taxonomy" id="936078"/>
    <lineage>
        <taxon>Eukaryota</taxon>
        <taxon>Fungi</taxon>
        <taxon>Dikarya</taxon>
        <taxon>Ascomycota</taxon>
        <taxon>Pezizomycotina</taxon>
        <taxon>Sordariomycetes</taxon>
        <taxon>Hypocreomycetidae</taxon>
        <taxon>Glomerellales</taxon>
        <taxon>Plectosphaerellaceae</taxon>
        <taxon>Plectosphaerella</taxon>
    </lineage>
</organism>
<dbReference type="Pfam" id="PF10391">
    <property type="entry name" value="DNA_pol_lambd_f"/>
    <property type="match status" value="1"/>
</dbReference>
<dbReference type="PANTHER" id="PTHR11276:SF29">
    <property type="entry name" value="DNA POLYMERASE TYPE-X FAMILY PROTEIN POL4"/>
    <property type="match status" value="1"/>
</dbReference>
<evidence type="ECO:0000313" key="10">
    <source>
        <dbReference type="EMBL" id="KAH6669102.1"/>
    </source>
</evidence>
<dbReference type="InterPro" id="IPR002054">
    <property type="entry name" value="DNA-dir_DNA_pol_X"/>
</dbReference>
<evidence type="ECO:0000256" key="1">
    <source>
        <dbReference type="ARBA" id="ARBA00022679"/>
    </source>
</evidence>
<dbReference type="SUPFAM" id="SSF81585">
    <property type="entry name" value="PsbU/PolX domain-like"/>
    <property type="match status" value="1"/>
</dbReference>
<evidence type="ECO:0000256" key="8">
    <source>
        <dbReference type="SAM" id="MobiDB-lite"/>
    </source>
</evidence>
<dbReference type="GO" id="GO:0005634">
    <property type="term" value="C:nucleus"/>
    <property type="evidence" value="ECO:0007669"/>
    <property type="project" value="UniProtKB-SubCell"/>
</dbReference>
<keyword evidence="4 7" id="KW-0239">DNA-directed DNA polymerase</keyword>
<keyword evidence="11" id="KW-1185">Reference proteome</keyword>
<evidence type="ECO:0000256" key="5">
    <source>
        <dbReference type="ARBA" id="ARBA00023204"/>
    </source>
</evidence>
<dbReference type="Pfam" id="PF14791">
    <property type="entry name" value="DNA_pol_B_thumb"/>
    <property type="match status" value="1"/>
</dbReference>
<name>A0A9P8V379_9PEZI</name>
<keyword evidence="1 7" id="KW-0808">Transferase</keyword>
<keyword evidence="3 7" id="KW-0227">DNA damage</keyword>
<dbReference type="InterPro" id="IPR001357">
    <property type="entry name" value="BRCT_dom"/>
</dbReference>
<dbReference type="SUPFAM" id="SSF81301">
    <property type="entry name" value="Nucleotidyltransferase"/>
    <property type="match status" value="1"/>
</dbReference>